<protein>
    <submittedName>
        <fullName evidence="1">Uncharacterized protein</fullName>
    </submittedName>
</protein>
<dbReference type="EMBL" id="LPVY01000021">
    <property type="protein sequence ID" value="KZB62199.1"/>
    <property type="molecule type" value="Genomic_DNA"/>
</dbReference>
<organism evidence="1 2">
    <name type="scientific">Thalassospira lucentensis</name>
    <dbReference type="NCBI Taxonomy" id="168935"/>
    <lineage>
        <taxon>Bacteria</taxon>
        <taxon>Pseudomonadati</taxon>
        <taxon>Pseudomonadota</taxon>
        <taxon>Alphaproteobacteria</taxon>
        <taxon>Rhodospirillales</taxon>
        <taxon>Thalassospiraceae</taxon>
        <taxon>Thalassospira</taxon>
    </lineage>
</organism>
<evidence type="ECO:0000313" key="2">
    <source>
        <dbReference type="Proteomes" id="UP000076335"/>
    </source>
</evidence>
<evidence type="ECO:0000313" key="1">
    <source>
        <dbReference type="EMBL" id="KZB62199.1"/>
    </source>
</evidence>
<name>A0A154L2B7_9PROT</name>
<gene>
    <name evidence="1" type="ORF">AUP42_04390</name>
</gene>
<dbReference type="AlphaFoldDB" id="A0A154L2B7"/>
<reference evidence="1 2" key="1">
    <citation type="submission" date="2015-12" db="EMBL/GenBank/DDBJ databases">
        <title>Genome sequence of Thalassospira lucentensis MCCC 1A02072.</title>
        <authorList>
            <person name="Lu L."/>
            <person name="Lai Q."/>
            <person name="Shao Z."/>
            <person name="Qian P."/>
        </authorList>
    </citation>
    <scope>NUCLEOTIDE SEQUENCE [LARGE SCALE GENOMIC DNA]</scope>
    <source>
        <strain evidence="1 2">MCCC 1A02072</strain>
    </source>
</reference>
<accession>A0A154L2B7</accession>
<sequence length="78" mass="8874">MGDAIAIIAIKPCKPGTEFPWLSERWIKTTFPRIQGKPTDFNYYRNDYKKSVISGSHQQVLTPRLQGIIEGVYLSGMD</sequence>
<dbReference type="Proteomes" id="UP000076335">
    <property type="component" value="Unassembled WGS sequence"/>
</dbReference>
<comment type="caution">
    <text evidence="1">The sequence shown here is derived from an EMBL/GenBank/DDBJ whole genome shotgun (WGS) entry which is preliminary data.</text>
</comment>
<proteinExistence type="predicted"/>